<gene>
    <name evidence="1" type="ORF">MNBD_UNCLBAC01-491</name>
</gene>
<proteinExistence type="predicted"/>
<evidence type="ECO:0000313" key="1">
    <source>
        <dbReference type="EMBL" id="VAX36456.1"/>
    </source>
</evidence>
<protein>
    <submittedName>
        <fullName evidence="1">Uncharacterized protein</fullName>
    </submittedName>
</protein>
<name>A0A3B1D0L8_9ZZZZ</name>
<dbReference type="EMBL" id="UOGJ01000096">
    <property type="protein sequence ID" value="VAX36456.1"/>
    <property type="molecule type" value="Genomic_DNA"/>
</dbReference>
<accession>A0A3B1D0L8</accession>
<dbReference type="AlphaFoldDB" id="A0A3B1D0L8"/>
<organism evidence="1">
    <name type="scientific">hydrothermal vent metagenome</name>
    <dbReference type="NCBI Taxonomy" id="652676"/>
    <lineage>
        <taxon>unclassified sequences</taxon>
        <taxon>metagenomes</taxon>
        <taxon>ecological metagenomes</taxon>
    </lineage>
</organism>
<sequence>MLFLKRFKFVLPVIFLGILLSPVTVMGTEVWTLEKSIIHAFEVSPDIRVAIAEVKPGKVN</sequence>
<reference evidence="1" key="1">
    <citation type="submission" date="2018-06" db="EMBL/GenBank/DDBJ databases">
        <authorList>
            <person name="Zhirakovskaya E."/>
        </authorList>
    </citation>
    <scope>NUCLEOTIDE SEQUENCE</scope>
</reference>